<evidence type="ECO:0000313" key="6">
    <source>
        <dbReference type="Proteomes" id="UP000501128"/>
    </source>
</evidence>
<dbReference type="GO" id="GO:0043565">
    <property type="term" value="F:sequence-specific DNA binding"/>
    <property type="evidence" value="ECO:0007669"/>
    <property type="project" value="InterPro"/>
</dbReference>
<feature type="domain" description="HTH araC/xylS-type" evidence="4">
    <location>
        <begin position="187"/>
        <end position="284"/>
    </location>
</feature>
<dbReference type="InterPro" id="IPR009057">
    <property type="entry name" value="Homeodomain-like_sf"/>
</dbReference>
<dbReference type="PROSITE" id="PS01124">
    <property type="entry name" value="HTH_ARAC_FAMILY_2"/>
    <property type="match status" value="1"/>
</dbReference>
<name>A0A7L5DYC3_9BACT</name>
<dbReference type="KEGG" id="srho:HH216_20415"/>
<dbReference type="GO" id="GO:0003700">
    <property type="term" value="F:DNA-binding transcription factor activity"/>
    <property type="evidence" value="ECO:0007669"/>
    <property type="project" value="InterPro"/>
</dbReference>
<dbReference type="PANTHER" id="PTHR43280:SF27">
    <property type="entry name" value="TRANSCRIPTIONAL REGULATOR MTLR"/>
    <property type="match status" value="1"/>
</dbReference>
<evidence type="ECO:0000313" key="5">
    <source>
        <dbReference type="EMBL" id="QJD80520.1"/>
    </source>
</evidence>
<dbReference type="InterPro" id="IPR018062">
    <property type="entry name" value="HTH_AraC-typ_CS"/>
</dbReference>
<proteinExistence type="predicted"/>
<dbReference type="EMBL" id="CP051677">
    <property type="protein sequence ID" value="QJD80520.1"/>
    <property type="molecule type" value="Genomic_DNA"/>
</dbReference>
<dbReference type="RefSeq" id="WP_169552479.1">
    <property type="nucleotide sequence ID" value="NZ_CP051677.1"/>
</dbReference>
<sequence>MFKKASSSLVREDVRSDADSSFRILVTPHLNDFYYWHFHPEYELVYIDRASGTRQVGTHLSHFTDSDLVLIGPYIPHLNFDYGVRTDYRKIVVQVGPTFLGTALTQTPELTAIGRLFDQSRQAIAFGEVTKTAIGDRMLRLPGLSQFEQFVELLSIFNQLAAAPDADLLHSHPVESPYTRRQQDRIQLVHSHIAQHYGRKLDLAEFAGLTSLTPEAFCRYMRQMTRMTFTEYVNQYRVQQAKLLLRQQSSVTDACFSTGFESLSYFNRIFRRATGDSPREFRDKFKV</sequence>
<dbReference type="SMART" id="SM00342">
    <property type="entry name" value="HTH_ARAC"/>
    <property type="match status" value="1"/>
</dbReference>
<gene>
    <name evidence="5" type="ORF">HH216_20415</name>
</gene>
<dbReference type="PROSITE" id="PS00041">
    <property type="entry name" value="HTH_ARAC_FAMILY_1"/>
    <property type="match status" value="1"/>
</dbReference>
<evidence type="ECO:0000256" key="1">
    <source>
        <dbReference type="ARBA" id="ARBA00023015"/>
    </source>
</evidence>
<keyword evidence="6" id="KW-1185">Reference proteome</keyword>
<dbReference type="InterPro" id="IPR018060">
    <property type="entry name" value="HTH_AraC"/>
</dbReference>
<evidence type="ECO:0000259" key="4">
    <source>
        <dbReference type="PROSITE" id="PS01124"/>
    </source>
</evidence>
<keyword evidence="3" id="KW-0804">Transcription</keyword>
<dbReference type="Proteomes" id="UP000501128">
    <property type="component" value="Chromosome"/>
</dbReference>
<dbReference type="SUPFAM" id="SSF46689">
    <property type="entry name" value="Homeodomain-like"/>
    <property type="match status" value="2"/>
</dbReference>
<dbReference type="PRINTS" id="PR00032">
    <property type="entry name" value="HTHARAC"/>
</dbReference>
<dbReference type="InterPro" id="IPR020449">
    <property type="entry name" value="Tscrpt_reg_AraC-type_HTH"/>
</dbReference>
<evidence type="ECO:0000256" key="3">
    <source>
        <dbReference type="ARBA" id="ARBA00023163"/>
    </source>
</evidence>
<protein>
    <submittedName>
        <fullName evidence="5">Helix-turn-helix transcriptional regulator</fullName>
    </submittedName>
</protein>
<reference evidence="5 6" key="1">
    <citation type="submission" date="2020-04" db="EMBL/GenBank/DDBJ databases">
        <title>Genome sequencing of novel species.</title>
        <authorList>
            <person name="Heo J."/>
            <person name="Kim S.-J."/>
            <person name="Kim J.-S."/>
            <person name="Hong S.-B."/>
            <person name="Kwon S.-W."/>
        </authorList>
    </citation>
    <scope>NUCLEOTIDE SEQUENCE [LARGE SCALE GENOMIC DNA]</scope>
    <source>
        <strain evidence="5 6">CJU-R4</strain>
    </source>
</reference>
<evidence type="ECO:0000256" key="2">
    <source>
        <dbReference type="ARBA" id="ARBA00023125"/>
    </source>
</evidence>
<keyword evidence="2" id="KW-0238">DNA-binding</keyword>
<dbReference type="Gene3D" id="1.10.10.60">
    <property type="entry name" value="Homeodomain-like"/>
    <property type="match status" value="2"/>
</dbReference>
<accession>A0A7L5DYC3</accession>
<organism evidence="5 6">
    <name type="scientific">Spirosoma rhododendri</name>
    <dbReference type="NCBI Taxonomy" id="2728024"/>
    <lineage>
        <taxon>Bacteria</taxon>
        <taxon>Pseudomonadati</taxon>
        <taxon>Bacteroidota</taxon>
        <taxon>Cytophagia</taxon>
        <taxon>Cytophagales</taxon>
        <taxon>Cytophagaceae</taxon>
        <taxon>Spirosoma</taxon>
    </lineage>
</organism>
<keyword evidence="1" id="KW-0805">Transcription regulation</keyword>
<dbReference type="PANTHER" id="PTHR43280">
    <property type="entry name" value="ARAC-FAMILY TRANSCRIPTIONAL REGULATOR"/>
    <property type="match status" value="1"/>
</dbReference>
<dbReference type="Pfam" id="PF12833">
    <property type="entry name" value="HTH_18"/>
    <property type="match status" value="1"/>
</dbReference>
<dbReference type="AlphaFoldDB" id="A0A7L5DYC3"/>